<name>A0A7W9WM25_9ACTN</name>
<accession>A0A7W9WM25</accession>
<keyword evidence="2" id="KW-1185">Reference proteome</keyword>
<dbReference type="RefSeq" id="WP_281403956.1">
    <property type="nucleotide sequence ID" value="NZ_BAAARS010000019.1"/>
</dbReference>
<sequence length="43" mass="4673">MTGASKSAEEATQLGTLIASPHFLDVCLATVSAWARRPEERDR</sequence>
<dbReference type="EMBL" id="JACHGV010000030">
    <property type="protein sequence ID" value="MBB6081964.1"/>
    <property type="molecule type" value="Genomic_DNA"/>
</dbReference>
<dbReference type="AlphaFoldDB" id="A0A7W9WM25"/>
<proteinExistence type="predicted"/>
<gene>
    <name evidence="1" type="ORF">HNR57_007927</name>
</gene>
<evidence type="ECO:0000313" key="2">
    <source>
        <dbReference type="Proteomes" id="UP000591537"/>
    </source>
</evidence>
<reference evidence="1 2" key="1">
    <citation type="submission" date="2020-08" db="EMBL/GenBank/DDBJ databases">
        <title>Genomic Encyclopedia of Type Strains, Phase IV (KMG-IV): sequencing the most valuable type-strain genomes for metagenomic binning, comparative biology and taxonomic classification.</title>
        <authorList>
            <person name="Goeker M."/>
        </authorList>
    </citation>
    <scope>NUCLEOTIDE SEQUENCE [LARGE SCALE GENOMIC DNA]</scope>
    <source>
        <strain evidence="1 2">DSM 43350</strain>
    </source>
</reference>
<protein>
    <submittedName>
        <fullName evidence="1">Uncharacterized protein</fullName>
    </submittedName>
</protein>
<evidence type="ECO:0000313" key="1">
    <source>
        <dbReference type="EMBL" id="MBB6081964.1"/>
    </source>
</evidence>
<dbReference type="Proteomes" id="UP000591537">
    <property type="component" value="Unassembled WGS sequence"/>
</dbReference>
<comment type="caution">
    <text evidence="1">The sequence shown here is derived from an EMBL/GenBank/DDBJ whole genome shotgun (WGS) entry which is preliminary data.</text>
</comment>
<organism evidence="1 2">
    <name type="scientific">Streptomyces paradoxus</name>
    <dbReference type="NCBI Taxonomy" id="66375"/>
    <lineage>
        <taxon>Bacteria</taxon>
        <taxon>Bacillati</taxon>
        <taxon>Actinomycetota</taxon>
        <taxon>Actinomycetes</taxon>
        <taxon>Kitasatosporales</taxon>
        <taxon>Streptomycetaceae</taxon>
        <taxon>Streptomyces</taxon>
    </lineage>
</organism>